<proteinExistence type="predicted"/>
<dbReference type="InterPro" id="IPR023606">
    <property type="entry name" value="CoA-Trfase_III_dom_1_sf"/>
</dbReference>
<gene>
    <name evidence="2" type="primary">frc_8</name>
    <name evidence="2" type="ORF">SAMEA3906487_01506</name>
</gene>
<dbReference type="Gene3D" id="3.40.50.10540">
    <property type="entry name" value="Crotonobetainyl-coa:carnitine coa-transferase, domain 1"/>
    <property type="match status" value="1"/>
</dbReference>
<evidence type="ECO:0000313" key="2">
    <source>
        <dbReference type="EMBL" id="SAI68772.1"/>
    </source>
</evidence>
<evidence type="ECO:0000313" key="3">
    <source>
        <dbReference type="Proteomes" id="UP000076825"/>
    </source>
</evidence>
<dbReference type="AlphaFoldDB" id="A0A157RCS2"/>
<reference evidence="2 3" key="1">
    <citation type="submission" date="2016-04" db="EMBL/GenBank/DDBJ databases">
        <authorList>
            <consortium name="Pathogen Informatics"/>
        </authorList>
    </citation>
    <scope>NUCLEOTIDE SEQUENCE [LARGE SCALE GENOMIC DNA]</scope>
    <source>
        <strain evidence="2 3">H044680328</strain>
    </source>
</reference>
<dbReference type="InterPro" id="IPR044855">
    <property type="entry name" value="CoA-Trfase_III_dom3_sf"/>
</dbReference>
<dbReference type="Pfam" id="PF02515">
    <property type="entry name" value="CoA_transf_3"/>
    <property type="match status" value="1"/>
</dbReference>
<keyword evidence="3" id="KW-1185">Reference proteome</keyword>
<sequence length="401" mass="43735">MKQSTTAMPLQGIKILDLSQIMAGPYCTMVLADLGAEVIKVEKPGAGDDSREMGPYVNGESSCFAQINRNKLGISLNLKRPELRDTVLEMVRWADVLIENYRVGVTHSLGLDYETLSTINPRLVYCSISGYGQTGPYAGKGGFDLVAQGMSGIMSMTGEPEGRPLKSGIAIYDVGAGLTAAYSILAACLHQQRTGEGQHIDISLAECGLPWFIWEAAAYFAEGTIPQATGSRHRVSAPYQAFNTGDGYIIIGAANQRTWEKLCADVLKRPELITDPRFLTNSDRLANIAELEPLLEAEFAQADAATWIARCEQAQVPCGPINDFGQAMQDPHYAARGMIQELDHPRLGRMKTVGIPSKFSRTPGQLRRPAPLHGEHTDEVLARFGVSPEQIAQWREQGVVQ</sequence>
<dbReference type="Gene3D" id="3.30.1540.10">
    <property type="entry name" value="formyl-coa transferase, domain 3"/>
    <property type="match status" value="1"/>
</dbReference>
<accession>A0A157RCS2</accession>
<dbReference type="PANTHER" id="PTHR48207:SF3">
    <property type="entry name" value="SUCCINATE--HYDROXYMETHYLGLUTARATE COA-TRANSFERASE"/>
    <property type="match status" value="1"/>
</dbReference>
<protein>
    <submittedName>
        <fullName evidence="2">L-carnitine dehydrogenase-like protein</fullName>
        <ecNumber evidence="2">2.8.3.16</ecNumber>
    </submittedName>
</protein>
<dbReference type="PANTHER" id="PTHR48207">
    <property type="entry name" value="SUCCINATE--HYDROXYMETHYLGLUTARATE COA-TRANSFERASE"/>
    <property type="match status" value="1"/>
</dbReference>
<dbReference type="EC" id="2.8.3.16" evidence="2"/>
<name>A0A157RCS2_9BORD</name>
<dbReference type="KEGG" id="btrm:SAMEA390648701506"/>
<dbReference type="SUPFAM" id="SSF89796">
    <property type="entry name" value="CoA-transferase family III (CaiB/BaiF)"/>
    <property type="match status" value="1"/>
</dbReference>
<dbReference type="PATRIC" id="fig|123899.6.peg.1485"/>
<keyword evidence="1 2" id="KW-0808">Transferase</keyword>
<organism evidence="2 3">
    <name type="scientific">Bordetella trematum</name>
    <dbReference type="NCBI Taxonomy" id="123899"/>
    <lineage>
        <taxon>Bacteria</taxon>
        <taxon>Pseudomonadati</taxon>
        <taxon>Pseudomonadota</taxon>
        <taxon>Betaproteobacteria</taxon>
        <taxon>Burkholderiales</taxon>
        <taxon>Alcaligenaceae</taxon>
        <taxon>Bordetella</taxon>
    </lineage>
</organism>
<dbReference type="InterPro" id="IPR050483">
    <property type="entry name" value="CoA-transferase_III_domain"/>
</dbReference>
<dbReference type="GeneID" id="56591204"/>
<dbReference type="Proteomes" id="UP000076825">
    <property type="component" value="Chromosome 1"/>
</dbReference>
<dbReference type="GO" id="GO:0033608">
    <property type="term" value="F:formyl-CoA transferase activity"/>
    <property type="evidence" value="ECO:0007669"/>
    <property type="project" value="UniProtKB-EC"/>
</dbReference>
<dbReference type="InterPro" id="IPR003673">
    <property type="entry name" value="CoA-Trfase_fam_III"/>
</dbReference>
<dbReference type="STRING" id="123899.SAMEA3906487_01506"/>
<dbReference type="eggNOG" id="COG1804">
    <property type="taxonomic scope" value="Bacteria"/>
</dbReference>
<dbReference type="RefSeq" id="WP_063491739.1">
    <property type="nucleotide sequence ID" value="NZ_CP016340.1"/>
</dbReference>
<evidence type="ECO:0000256" key="1">
    <source>
        <dbReference type="ARBA" id="ARBA00022679"/>
    </source>
</evidence>
<dbReference type="EMBL" id="LT546645">
    <property type="protein sequence ID" value="SAI68772.1"/>
    <property type="molecule type" value="Genomic_DNA"/>
</dbReference>